<dbReference type="Proteomes" id="UP000775213">
    <property type="component" value="Unassembled WGS sequence"/>
</dbReference>
<evidence type="ECO:0000313" key="3">
    <source>
        <dbReference type="Proteomes" id="UP000775213"/>
    </source>
</evidence>
<feature type="transmembrane region" description="Helical" evidence="1">
    <location>
        <begin position="61"/>
        <end position="80"/>
    </location>
</feature>
<gene>
    <name evidence="2" type="ORF">IEQ34_017181</name>
</gene>
<name>A0AAV7GAN7_DENCH</name>
<dbReference type="EMBL" id="JAGFBR010000016">
    <property type="protein sequence ID" value="KAH0452857.1"/>
    <property type="molecule type" value="Genomic_DNA"/>
</dbReference>
<accession>A0AAV7GAN7</accession>
<protein>
    <recommendedName>
        <fullName evidence="4">Maturase K</fullName>
    </recommendedName>
</protein>
<evidence type="ECO:0000256" key="1">
    <source>
        <dbReference type="SAM" id="Phobius"/>
    </source>
</evidence>
<sequence>MHPGNSVSKKTKGERQRRENWMKEADSIYRYLQFYFLKKICQGMKNVNKIFLLASWNKIDYIYFYLKNVFSYFFIFTFLIEFEVNKNIINLYTGHQAIKFSSNGGSFMIYENLIFLIDEHLNIYNELLQILFSNFYIIQNKSSKCITHFSSTMVHLNVPHFLPLPPWMIPRRLILLSKMSVTRVNFTLAILRSTISYKFLIFFSPFDILT</sequence>
<evidence type="ECO:0000313" key="2">
    <source>
        <dbReference type="EMBL" id="KAH0452857.1"/>
    </source>
</evidence>
<dbReference type="AlphaFoldDB" id="A0AAV7GAN7"/>
<keyword evidence="1" id="KW-0812">Transmembrane</keyword>
<reference evidence="2 3" key="1">
    <citation type="journal article" date="2021" name="Hortic Res">
        <title>Chromosome-scale assembly of the Dendrobium chrysotoxum genome enhances the understanding of orchid evolution.</title>
        <authorList>
            <person name="Zhang Y."/>
            <person name="Zhang G.Q."/>
            <person name="Zhang D."/>
            <person name="Liu X.D."/>
            <person name="Xu X.Y."/>
            <person name="Sun W.H."/>
            <person name="Yu X."/>
            <person name="Zhu X."/>
            <person name="Wang Z.W."/>
            <person name="Zhao X."/>
            <person name="Zhong W.Y."/>
            <person name="Chen H."/>
            <person name="Yin W.L."/>
            <person name="Huang T."/>
            <person name="Niu S.C."/>
            <person name="Liu Z.J."/>
        </authorList>
    </citation>
    <scope>NUCLEOTIDE SEQUENCE [LARGE SCALE GENOMIC DNA]</scope>
    <source>
        <strain evidence="2">Lindl</strain>
    </source>
</reference>
<keyword evidence="1" id="KW-1133">Transmembrane helix</keyword>
<organism evidence="2 3">
    <name type="scientific">Dendrobium chrysotoxum</name>
    <name type="common">Orchid</name>
    <dbReference type="NCBI Taxonomy" id="161865"/>
    <lineage>
        <taxon>Eukaryota</taxon>
        <taxon>Viridiplantae</taxon>
        <taxon>Streptophyta</taxon>
        <taxon>Embryophyta</taxon>
        <taxon>Tracheophyta</taxon>
        <taxon>Spermatophyta</taxon>
        <taxon>Magnoliopsida</taxon>
        <taxon>Liliopsida</taxon>
        <taxon>Asparagales</taxon>
        <taxon>Orchidaceae</taxon>
        <taxon>Epidendroideae</taxon>
        <taxon>Malaxideae</taxon>
        <taxon>Dendrobiinae</taxon>
        <taxon>Dendrobium</taxon>
    </lineage>
</organism>
<evidence type="ECO:0008006" key="4">
    <source>
        <dbReference type="Google" id="ProtNLM"/>
    </source>
</evidence>
<proteinExistence type="predicted"/>
<comment type="caution">
    <text evidence="2">The sequence shown here is derived from an EMBL/GenBank/DDBJ whole genome shotgun (WGS) entry which is preliminary data.</text>
</comment>
<keyword evidence="1" id="KW-0472">Membrane</keyword>
<keyword evidence="3" id="KW-1185">Reference proteome</keyword>